<comment type="caution">
    <text evidence="2">The sequence shown here is derived from an EMBL/GenBank/DDBJ whole genome shotgun (WGS) entry which is preliminary data.</text>
</comment>
<feature type="chain" id="PRO_5030687358" evidence="1">
    <location>
        <begin position="20"/>
        <end position="152"/>
    </location>
</feature>
<proteinExistence type="predicted"/>
<keyword evidence="1" id="KW-0732">Signal</keyword>
<name>A0A7Y8KMI8_9PSED</name>
<evidence type="ECO:0000313" key="2">
    <source>
        <dbReference type="EMBL" id="NWF07928.1"/>
    </source>
</evidence>
<evidence type="ECO:0000256" key="1">
    <source>
        <dbReference type="SAM" id="SignalP"/>
    </source>
</evidence>
<dbReference type="AlphaFoldDB" id="A0A7Y8KMI8"/>
<accession>A0A7Y8KMI8</accession>
<dbReference type="EMBL" id="JACAQV010000010">
    <property type="protein sequence ID" value="NWF07928.1"/>
    <property type="molecule type" value="Genomic_DNA"/>
</dbReference>
<evidence type="ECO:0000313" key="3">
    <source>
        <dbReference type="Proteomes" id="UP000561369"/>
    </source>
</evidence>
<reference evidence="2 3" key="1">
    <citation type="submission" date="2020-04" db="EMBL/GenBank/DDBJ databases">
        <title>Molecular characterization of pseudomonads from Agaricus bisporus reveal novel blotch 2 pathogens in Western Europe.</title>
        <authorList>
            <person name="Taparia T."/>
            <person name="Krijger M."/>
            <person name="Haynes E."/>
            <person name="Elpinstone J.G."/>
            <person name="Noble R."/>
            <person name="Van Der Wolf J."/>
        </authorList>
    </citation>
    <scope>NUCLEOTIDE SEQUENCE [LARGE SCALE GENOMIC DNA]</scope>
    <source>
        <strain evidence="2 3">IPO3765</strain>
    </source>
</reference>
<feature type="signal peptide" evidence="1">
    <location>
        <begin position="1"/>
        <end position="19"/>
    </location>
</feature>
<dbReference type="Proteomes" id="UP000561369">
    <property type="component" value="Unassembled WGS sequence"/>
</dbReference>
<organism evidence="2 3">
    <name type="scientific">Pseudomonas salomonii</name>
    <dbReference type="NCBI Taxonomy" id="191391"/>
    <lineage>
        <taxon>Bacteria</taxon>
        <taxon>Pseudomonadati</taxon>
        <taxon>Pseudomonadota</taxon>
        <taxon>Gammaproteobacteria</taxon>
        <taxon>Pseudomonadales</taxon>
        <taxon>Pseudomonadaceae</taxon>
        <taxon>Pseudomonas</taxon>
    </lineage>
</organism>
<gene>
    <name evidence="2" type="ORF">HX810_09660</name>
</gene>
<protein>
    <submittedName>
        <fullName evidence="2">Uncharacterized protein</fullName>
    </submittedName>
</protein>
<sequence length="152" mass="16541">MKRTYIAALLACAALPALAQEKLRIIDLGEPEPAAIQATNAPAQPAAAPTSEQARAFIERLNATVDRGMEQLRNPQIDPVQRRRQAQALAALQDEAQRFGVLFTPFHKCNEAAIDAASSWQGLIGNNAKQFDSAYDSYLKSEAECREAADES</sequence>
<dbReference type="RefSeq" id="WP_177023998.1">
    <property type="nucleotide sequence ID" value="NZ_JACAQV010000010.1"/>
</dbReference>